<name>K0R1P9_THAOC</name>
<feature type="compositionally biased region" description="Polar residues" evidence="1">
    <location>
        <begin position="137"/>
        <end position="146"/>
    </location>
</feature>
<sequence length="1061" mass="114933">IAASGSSAAAAASRQGNVNATTTGWGIRVGQIFVEFVFLEPLGPCTLAFKIQTSECASKMSSSGSNNSHSAATTPSPASPRRWLAKSKSSPARRQYGRSGPGRRGSPGFTFSAASDRETQDSDGDLLGKTGDRPTARSPSPESTAADSGIDQSDVAREAEIDSKSNADIKVPLGRGATTKESEEQPLSAAKSPASTKSTQDESSDESDEFDDQPHDSQDSQQSQTRITLGHIRAQRTPRWGGRDRRRFDSTMGRSKRRVDARAVQGVGNCKMIVDELSYLCSTIIHNRRDVILRPGTTVKQHNSATADAACDIADLVSKSDSRQLVMMIGAEAPRGRAASSGDGAVRVGALDALLEAVACAPHPREYGDVCSHIIHGRTPTGLLGRVAIENKAQMSDLDFDGAFDNRSNHRREFSTGEISTGGGSIGGSERDISVNGLEQEYERSSYDDVSSKALSCRTALQGLARLITDDSIVHDFLREAADTVSLSQSSNCDNSSIASSVMQSQSSSVDTRERRTSDPTKRGRRRGHKRNRQSGDFKRKKSFKRHSFDSSAALKLHSDQQTPHNDLSVLDFRSNERKTPTPQQELVIEPDVSKGDKFNGKIERALSRARLVDFDGMLLPPRSGDAASSREEAISRSALSFYYRQRNENVSICASTLALIAAKSVITGRDEAATQQSPMKTDDESMGNSPVPDNFSLNPIVYANDMLRRSGSLSQYGRSMAETIAALVFQARQSRNKSSVCTRCLGHLLQRASLLSEVIDSLCCLSPEVSASLCIQELLLIPSLLRVIADLSFGRSSLSVNASHAMIITALKTLSSMTHENLKACDQIVDTYDWKVTCLPVSCRKDANCNGGATKKISGLDILFSHLYKTVASGGELDSIENKADYDSAIYCLTILSNVVEMSPNRSKGIFEKMVVSETSAISWLAQWVVSRTSGFKRSVMQASFGSQDASHADEDVGLKEGEEDNLLAAGNGFVLLASLMIDESNSFPVSSIRSSIIDELPQHRIQFMINTLKAFCNFYHYSVGDLSVAVIFPVKKLISGLELLDQDQGTEEEDDQSTF</sequence>
<comment type="caution">
    <text evidence="2">The sequence shown here is derived from an EMBL/GenBank/DDBJ whole genome shotgun (WGS) entry which is preliminary data.</text>
</comment>
<feature type="compositionally biased region" description="Acidic residues" evidence="1">
    <location>
        <begin position="202"/>
        <end position="211"/>
    </location>
</feature>
<dbReference type="Gene3D" id="1.25.10.10">
    <property type="entry name" value="Leucine-rich Repeat Variant"/>
    <property type="match status" value="1"/>
</dbReference>
<dbReference type="eggNOG" id="ENOG502SNRX">
    <property type="taxonomic scope" value="Eukaryota"/>
</dbReference>
<feature type="compositionally biased region" description="Basic and acidic residues" evidence="1">
    <location>
        <begin position="511"/>
        <end position="522"/>
    </location>
</feature>
<keyword evidence="3" id="KW-1185">Reference proteome</keyword>
<dbReference type="EMBL" id="AGNL01048173">
    <property type="protein sequence ID" value="EJK45885.1"/>
    <property type="molecule type" value="Genomic_DNA"/>
</dbReference>
<feature type="region of interest" description="Disordered" evidence="1">
    <location>
        <begin position="57"/>
        <end position="254"/>
    </location>
</feature>
<evidence type="ECO:0000313" key="3">
    <source>
        <dbReference type="Proteomes" id="UP000266841"/>
    </source>
</evidence>
<dbReference type="InterPro" id="IPR011989">
    <property type="entry name" value="ARM-like"/>
</dbReference>
<dbReference type="OrthoDB" id="49616at2759"/>
<feature type="region of interest" description="Disordered" evidence="1">
    <location>
        <begin position="411"/>
        <end position="431"/>
    </location>
</feature>
<gene>
    <name evidence="2" type="ORF">THAOC_35478</name>
</gene>
<accession>K0R1P9</accession>
<feature type="region of interest" description="Disordered" evidence="1">
    <location>
        <begin position="671"/>
        <end position="691"/>
    </location>
</feature>
<feature type="compositionally biased region" description="Low complexity" evidence="1">
    <location>
        <begin position="188"/>
        <end position="198"/>
    </location>
</feature>
<evidence type="ECO:0000256" key="1">
    <source>
        <dbReference type="SAM" id="MobiDB-lite"/>
    </source>
</evidence>
<feature type="compositionally biased region" description="Low complexity" evidence="1">
    <location>
        <begin position="57"/>
        <end position="80"/>
    </location>
</feature>
<feature type="compositionally biased region" description="Basic residues" evidence="1">
    <location>
        <begin position="523"/>
        <end position="546"/>
    </location>
</feature>
<feature type="compositionally biased region" description="Basic and acidic residues" evidence="1">
    <location>
        <begin position="154"/>
        <end position="167"/>
    </location>
</feature>
<feature type="compositionally biased region" description="Low complexity" evidence="1">
    <location>
        <begin position="486"/>
        <end position="510"/>
    </location>
</feature>
<dbReference type="Proteomes" id="UP000266841">
    <property type="component" value="Unassembled WGS sequence"/>
</dbReference>
<feature type="non-terminal residue" evidence="2">
    <location>
        <position position="1"/>
    </location>
</feature>
<dbReference type="AlphaFoldDB" id="K0R1P9"/>
<organism evidence="2 3">
    <name type="scientific">Thalassiosira oceanica</name>
    <name type="common">Marine diatom</name>
    <dbReference type="NCBI Taxonomy" id="159749"/>
    <lineage>
        <taxon>Eukaryota</taxon>
        <taxon>Sar</taxon>
        <taxon>Stramenopiles</taxon>
        <taxon>Ochrophyta</taxon>
        <taxon>Bacillariophyta</taxon>
        <taxon>Coscinodiscophyceae</taxon>
        <taxon>Thalassiosirophycidae</taxon>
        <taxon>Thalassiosirales</taxon>
        <taxon>Thalassiosiraceae</taxon>
        <taxon>Thalassiosira</taxon>
    </lineage>
</organism>
<proteinExistence type="predicted"/>
<feature type="region of interest" description="Disordered" evidence="1">
    <location>
        <begin position="485"/>
        <end position="547"/>
    </location>
</feature>
<reference evidence="2 3" key="1">
    <citation type="journal article" date="2012" name="Genome Biol.">
        <title>Genome and low-iron response of an oceanic diatom adapted to chronic iron limitation.</title>
        <authorList>
            <person name="Lommer M."/>
            <person name="Specht M."/>
            <person name="Roy A.S."/>
            <person name="Kraemer L."/>
            <person name="Andreson R."/>
            <person name="Gutowska M.A."/>
            <person name="Wolf J."/>
            <person name="Bergner S.V."/>
            <person name="Schilhabel M.B."/>
            <person name="Klostermeier U.C."/>
            <person name="Beiko R.G."/>
            <person name="Rosenstiel P."/>
            <person name="Hippler M."/>
            <person name="Laroche J."/>
        </authorList>
    </citation>
    <scope>NUCLEOTIDE SEQUENCE [LARGE SCALE GENOMIC DNA]</scope>
    <source>
        <strain evidence="2 3">CCMP1005</strain>
    </source>
</reference>
<evidence type="ECO:0000313" key="2">
    <source>
        <dbReference type="EMBL" id="EJK45885.1"/>
    </source>
</evidence>
<protein>
    <submittedName>
        <fullName evidence="2">Uncharacterized protein</fullName>
    </submittedName>
</protein>